<dbReference type="GO" id="GO:0022857">
    <property type="term" value="F:transmembrane transporter activity"/>
    <property type="evidence" value="ECO:0007669"/>
    <property type="project" value="TreeGrafter"/>
</dbReference>
<evidence type="ECO:0000313" key="9">
    <source>
        <dbReference type="EMBL" id="GAI88250.1"/>
    </source>
</evidence>
<feature type="transmembrane region" description="Helical" evidence="7">
    <location>
        <begin position="42"/>
        <end position="61"/>
    </location>
</feature>
<keyword evidence="5 7" id="KW-1133">Transmembrane helix</keyword>
<evidence type="ECO:0000256" key="3">
    <source>
        <dbReference type="ARBA" id="ARBA00022519"/>
    </source>
</evidence>
<sequence length="267" mass="28611">PGGLGHVNIVTSIIFAGMSGSAVADTAGPGYMNAEIMRKQGFSYPFSAAVTIASSTIGPIIPPSVPIVIYASMAGVSVGALFLAGIIPGLLMGIMMMILVYWISIRRRYPYDRRIDIGHILKTAKGSFLALLAPIILLGAIYSGIATPTEAAVLCVTYVFIIEVFVYRDITIKQVIRLMAETAIQLGSIMLICGAAFVFSWVMGFENIPVIITDAVLNMTNNLIIIFLGILAILLGLGCFMEGVSVMIIMLPVLLPLLIRFDVNLVH</sequence>
<dbReference type="EMBL" id="BARW01022642">
    <property type="protein sequence ID" value="GAI88250.1"/>
    <property type="molecule type" value="Genomic_DNA"/>
</dbReference>
<dbReference type="PANTHER" id="PTHR33362:SF3">
    <property type="entry name" value="SIALIC ACID TRAP TRANSPORTER PERMEASE PROTEIN SIAT"/>
    <property type="match status" value="1"/>
</dbReference>
<feature type="transmembrane region" description="Helical" evidence="7">
    <location>
        <begin position="126"/>
        <end position="145"/>
    </location>
</feature>
<gene>
    <name evidence="9" type="ORF">S12H4_37728</name>
</gene>
<dbReference type="GO" id="GO:0005886">
    <property type="term" value="C:plasma membrane"/>
    <property type="evidence" value="ECO:0007669"/>
    <property type="project" value="UniProtKB-SubCell"/>
</dbReference>
<proteinExistence type="predicted"/>
<keyword evidence="3" id="KW-0997">Cell inner membrane</keyword>
<feature type="transmembrane region" description="Helical" evidence="7">
    <location>
        <begin position="151"/>
        <end position="170"/>
    </location>
</feature>
<evidence type="ECO:0000256" key="4">
    <source>
        <dbReference type="ARBA" id="ARBA00022692"/>
    </source>
</evidence>
<dbReference type="AlphaFoldDB" id="X1TKY9"/>
<evidence type="ECO:0000256" key="2">
    <source>
        <dbReference type="ARBA" id="ARBA00022475"/>
    </source>
</evidence>
<feature type="transmembrane region" description="Helical" evidence="7">
    <location>
        <begin position="81"/>
        <end position="105"/>
    </location>
</feature>
<feature type="non-terminal residue" evidence="9">
    <location>
        <position position="267"/>
    </location>
</feature>
<reference evidence="9" key="1">
    <citation type="journal article" date="2014" name="Front. Microbiol.">
        <title>High frequency of phylogenetically diverse reductive dehalogenase-homologous genes in deep subseafloor sedimentary metagenomes.</title>
        <authorList>
            <person name="Kawai M."/>
            <person name="Futagami T."/>
            <person name="Toyoda A."/>
            <person name="Takaki Y."/>
            <person name="Nishi S."/>
            <person name="Hori S."/>
            <person name="Arai W."/>
            <person name="Tsubouchi T."/>
            <person name="Morono Y."/>
            <person name="Uchiyama I."/>
            <person name="Ito T."/>
            <person name="Fujiyama A."/>
            <person name="Inagaki F."/>
            <person name="Takami H."/>
        </authorList>
    </citation>
    <scope>NUCLEOTIDE SEQUENCE</scope>
    <source>
        <strain evidence="9">Expedition CK06-06</strain>
    </source>
</reference>
<feature type="transmembrane region" description="Helical" evidence="7">
    <location>
        <begin position="182"/>
        <end position="203"/>
    </location>
</feature>
<keyword evidence="4 7" id="KW-0812">Transmembrane</keyword>
<comment type="caution">
    <text evidence="9">The sequence shown here is derived from an EMBL/GenBank/DDBJ whole genome shotgun (WGS) entry which is preliminary data.</text>
</comment>
<evidence type="ECO:0000256" key="7">
    <source>
        <dbReference type="SAM" id="Phobius"/>
    </source>
</evidence>
<comment type="subcellular location">
    <subcellularLocation>
        <location evidence="1">Cell inner membrane</location>
        <topology evidence="1">Multi-pass membrane protein</topology>
    </subcellularLocation>
</comment>
<organism evidence="9">
    <name type="scientific">marine sediment metagenome</name>
    <dbReference type="NCBI Taxonomy" id="412755"/>
    <lineage>
        <taxon>unclassified sequences</taxon>
        <taxon>metagenomes</taxon>
        <taxon>ecological metagenomes</taxon>
    </lineage>
</organism>
<dbReference type="InterPro" id="IPR010656">
    <property type="entry name" value="DctM"/>
</dbReference>
<feature type="transmembrane region" description="Helical" evidence="7">
    <location>
        <begin position="223"/>
        <end position="251"/>
    </location>
</feature>
<dbReference type="PANTHER" id="PTHR33362">
    <property type="entry name" value="SIALIC ACID TRAP TRANSPORTER PERMEASE PROTEIN SIAT-RELATED"/>
    <property type="match status" value="1"/>
</dbReference>
<protein>
    <recommendedName>
        <fullName evidence="8">TRAP C4-dicarboxylate transport system permease DctM subunit domain-containing protein</fullName>
    </recommendedName>
</protein>
<name>X1TKY9_9ZZZZ</name>
<evidence type="ECO:0000256" key="5">
    <source>
        <dbReference type="ARBA" id="ARBA00022989"/>
    </source>
</evidence>
<feature type="non-terminal residue" evidence="9">
    <location>
        <position position="1"/>
    </location>
</feature>
<dbReference type="InterPro" id="IPR004681">
    <property type="entry name" value="TRAP_DctM"/>
</dbReference>
<dbReference type="Pfam" id="PF06808">
    <property type="entry name" value="DctM"/>
    <property type="match status" value="1"/>
</dbReference>
<keyword evidence="6 7" id="KW-0472">Membrane</keyword>
<keyword evidence="2" id="KW-1003">Cell membrane</keyword>
<evidence type="ECO:0000259" key="8">
    <source>
        <dbReference type="Pfam" id="PF06808"/>
    </source>
</evidence>
<evidence type="ECO:0000256" key="6">
    <source>
        <dbReference type="ARBA" id="ARBA00023136"/>
    </source>
</evidence>
<evidence type="ECO:0000256" key="1">
    <source>
        <dbReference type="ARBA" id="ARBA00004429"/>
    </source>
</evidence>
<feature type="domain" description="TRAP C4-dicarboxylate transport system permease DctM subunit" evidence="8">
    <location>
        <begin position="1"/>
        <end position="267"/>
    </location>
</feature>
<accession>X1TKY9</accession>